<evidence type="ECO:0000256" key="4">
    <source>
        <dbReference type="SAM" id="MobiDB-lite"/>
    </source>
</evidence>
<dbReference type="InterPro" id="IPR017923">
    <property type="entry name" value="TFIIS_N"/>
</dbReference>
<feature type="compositionally biased region" description="Basic and acidic residues" evidence="4">
    <location>
        <begin position="535"/>
        <end position="571"/>
    </location>
</feature>
<reference evidence="7 9" key="2">
    <citation type="journal article" date="2018" name="Elife">
        <title>Functional genomics of lipid metabolism in the oleaginous yeast Rhodosporidium toruloides.</title>
        <authorList>
            <person name="Coradetti S.T."/>
            <person name="Pinel D."/>
            <person name="Geiselman G."/>
            <person name="Ito M."/>
            <person name="Mondo S."/>
            <person name="Reilly M.C."/>
            <person name="Cheng Y.F."/>
            <person name="Bauer S."/>
            <person name="Grigoriev I."/>
            <person name="Gladden J.M."/>
            <person name="Simmons B.A."/>
            <person name="Brem R."/>
            <person name="Arkin A.P."/>
            <person name="Skerker J.M."/>
        </authorList>
    </citation>
    <scope>NUCLEOTIDE SEQUENCE [LARGE SCALE GENOMIC DNA]</scope>
    <source>
        <strain evidence="7 9">NBRC 0880</strain>
    </source>
</reference>
<feature type="region of interest" description="Disordered" evidence="4">
    <location>
        <begin position="531"/>
        <end position="666"/>
    </location>
</feature>
<dbReference type="PROSITE" id="PS51319">
    <property type="entry name" value="TFIIS_N"/>
    <property type="match status" value="1"/>
</dbReference>
<feature type="compositionally biased region" description="Acidic residues" evidence="4">
    <location>
        <begin position="53"/>
        <end position="72"/>
    </location>
</feature>
<name>A0A0K3CD64_RHOTO</name>
<evidence type="ECO:0000313" key="7">
    <source>
        <dbReference type="EMBL" id="PRQ75628.1"/>
    </source>
</evidence>
<evidence type="ECO:0000259" key="5">
    <source>
        <dbReference type="PROSITE" id="PS51319"/>
    </source>
</evidence>
<evidence type="ECO:0000256" key="1">
    <source>
        <dbReference type="ARBA" id="ARBA00037349"/>
    </source>
</evidence>
<feature type="compositionally biased region" description="Basic and acidic residues" evidence="4">
    <location>
        <begin position="594"/>
        <end position="612"/>
    </location>
</feature>
<sequence>MVGQRRRPRAMSDAEQDTAMHDSDNEQQEETSQAQQQQQRDEEQPQKQFDIFGGEDSDLTELEDSDNDEYQDESARLKKMGKISKKKRSAEDEGDEPRPRKKRPSKKAKRREEALQREEEEDAQLDPETRRRKQLASRLDAIVKKPTGKGKKKKQQDEEDLEMMNDEAVATLRSEMLKAADLDQDENDVGRPAVNKLRLLPRVVDLMQKSALADTIVEGGMLEAVKRWLEPLNDKSLPALTIQRPLFTLLKSLPNIETSALKSSGLGKIVYFYTKCRRVDPAIARIANQLVSDWMRPILRRSKAYVDRDASAAHASFSNATLQAAKEVDAGATRHARIPQALTATFAVAPQSLVTGQGAGMPGQGSGARMRQYKQKLQAVVASAALAAGVCEADSLLLPSQANKPPAGCEHLRSTASTFLRLFDSPCTCTAVPLCRLGGAALQRRSRFVSSSSSAFCFACLSESFAWLGESSASHPPSRRTSSSTSFREEEENLPSSLNHSLRSLLQRSLLAQHTMSHLLSEVKHALHIGEPTDDPERVAKETHAAQASHEREEARADRLIAEREQEERIHPATSGPPDVVPPPDELSSFPHRQNLDEVAHDPSHAHEKKQTTPDLEGVTHIPESELPPRLPRMENTATRPADPNDPNSMNGLPEPLNVAGDDRVQ</sequence>
<dbReference type="EMBL" id="LCTV02000004">
    <property type="protein sequence ID" value="PRQ75628.1"/>
    <property type="molecule type" value="Genomic_DNA"/>
</dbReference>
<dbReference type="PANTHER" id="PTHR46010:SF1">
    <property type="entry name" value="PROTEIN IWS1 HOMOLOG"/>
    <property type="match status" value="1"/>
</dbReference>
<keyword evidence="8" id="KW-1185">Reference proteome</keyword>
<accession>A0A0K3CD64</accession>
<comment type="function">
    <text evidence="1">Transcription factor involved in RNA polymerase II transcription regulation. May function in both SPT15/TBP post-recruitment and recruitment steps of transcription.</text>
</comment>
<dbReference type="AlphaFoldDB" id="A0A0K3CD64"/>
<dbReference type="EMBL" id="CWKI01000004">
    <property type="protein sequence ID" value="CTR06522.1"/>
    <property type="molecule type" value="Genomic_DNA"/>
</dbReference>
<evidence type="ECO:0000256" key="2">
    <source>
        <dbReference type="ARBA" id="ARBA00037992"/>
    </source>
</evidence>
<dbReference type="Pfam" id="PF08711">
    <property type="entry name" value="Med26"/>
    <property type="match status" value="1"/>
</dbReference>
<reference evidence="6 8" key="1">
    <citation type="submission" date="2015-07" db="EMBL/GenBank/DDBJ databases">
        <authorList>
            <person name="Cajimat M.N.B."/>
            <person name="Milazzo M.L."/>
            <person name="Fulhorst C.F."/>
        </authorList>
    </citation>
    <scope>NUCLEOTIDE SEQUENCE [LARGE SCALE GENOMIC DNA]</scope>
    <source>
        <strain evidence="6">Single colony</strain>
    </source>
</reference>
<dbReference type="PANTHER" id="PTHR46010">
    <property type="entry name" value="PROTEIN IWS1 HOMOLOG"/>
    <property type="match status" value="1"/>
</dbReference>
<dbReference type="Proteomes" id="UP000199069">
    <property type="component" value="Unassembled WGS sequence"/>
</dbReference>
<keyword evidence="3" id="KW-0539">Nucleus</keyword>
<feature type="compositionally biased region" description="Low complexity" evidence="4">
    <location>
        <begin position="470"/>
        <end position="486"/>
    </location>
</feature>
<gene>
    <name evidence="6" type="primary">FGENESH: predicted gene_4.159</name>
    <name evidence="7" type="ORF">AAT19DRAFT_13685</name>
    <name evidence="6" type="ORF">BN2166_0023830</name>
</gene>
<dbReference type="InterPro" id="IPR035441">
    <property type="entry name" value="TFIIS/LEDGF_dom_sf"/>
</dbReference>
<comment type="similarity">
    <text evidence="2">Belongs to the IWS1 family.</text>
</comment>
<dbReference type="Proteomes" id="UP000239560">
    <property type="component" value="Unassembled WGS sequence"/>
</dbReference>
<organism evidence="6 8">
    <name type="scientific">Rhodotorula toruloides</name>
    <name type="common">Yeast</name>
    <name type="synonym">Rhodosporidium toruloides</name>
    <dbReference type="NCBI Taxonomy" id="5286"/>
    <lineage>
        <taxon>Eukaryota</taxon>
        <taxon>Fungi</taxon>
        <taxon>Dikarya</taxon>
        <taxon>Basidiomycota</taxon>
        <taxon>Pucciniomycotina</taxon>
        <taxon>Microbotryomycetes</taxon>
        <taxon>Sporidiobolales</taxon>
        <taxon>Sporidiobolaceae</taxon>
        <taxon>Rhodotorula</taxon>
    </lineage>
</organism>
<feature type="compositionally biased region" description="Basic residues" evidence="4">
    <location>
        <begin position="77"/>
        <end position="88"/>
    </location>
</feature>
<feature type="region of interest" description="Disordered" evidence="4">
    <location>
        <begin position="470"/>
        <end position="495"/>
    </location>
</feature>
<proteinExistence type="inferred from homology"/>
<dbReference type="STRING" id="5286.A0A0K3CD64"/>
<evidence type="ECO:0000313" key="6">
    <source>
        <dbReference type="EMBL" id="CTR06522.1"/>
    </source>
</evidence>
<dbReference type="GO" id="GO:0005634">
    <property type="term" value="C:nucleus"/>
    <property type="evidence" value="ECO:0007669"/>
    <property type="project" value="UniProtKB-SubCell"/>
</dbReference>
<dbReference type="GO" id="GO:0016973">
    <property type="term" value="P:poly(A)+ mRNA export from nucleus"/>
    <property type="evidence" value="ECO:0007669"/>
    <property type="project" value="TreeGrafter"/>
</dbReference>
<evidence type="ECO:0000313" key="9">
    <source>
        <dbReference type="Proteomes" id="UP000239560"/>
    </source>
</evidence>
<evidence type="ECO:0000256" key="3">
    <source>
        <dbReference type="PROSITE-ProRule" id="PRU00649"/>
    </source>
</evidence>
<dbReference type="OrthoDB" id="21124at2759"/>
<feature type="domain" description="TFIIS N-terminal" evidence="5">
    <location>
        <begin position="223"/>
        <end position="301"/>
    </location>
</feature>
<feature type="region of interest" description="Disordered" evidence="4">
    <location>
        <begin position="1"/>
        <end position="161"/>
    </location>
</feature>
<dbReference type="Gene3D" id="1.20.930.10">
    <property type="entry name" value="Conserved domain common to transcription factors TFIIS, elongin A, CRSP70"/>
    <property type="match status" value="1"/>
</dbReference>
<comment type="subcellular location">
    <subcellularLocation>
        <location evidence="3">Nucleus</location>
    </subcellularLocation>
</comment>
<protein>
    <submittedName>
        <fullName evidence="6 7">Transcription factor iws1</fullName>
    </submittedName>
</protein>
<feature type="compositionally biased region" description="Basic residues" evidence="4">
    <location>
        <begin position="99"/>
        <end position="109"/>
    </location>
</feature>
<evidence type="ECO:0000313" key="8">
    <source>
        <dbReference type="Proteomes" id="UP000199069"/>
    </source>
</evidence>
<dbReference type="InterPro" id="IPR051037">
    <property type="entry name" value="RNAPII_TF_IWS1"/>
</dbReference>